<name>A0ABR1CTD4_NECAM</name>
<dbReference type="Proteomes" id="UP001303046">
    <property type="component" value="Unassembled WGS sequence"/>
</dbReference>
<protein>
    <submittedName>
        <fullName evidence="1">Uncharacterized protein</fullName>
    </submittedName>
</protein>
<evidence type="ECO:0000313" key="2">
    <source>
        <dbReference type="Proteomes" id="UP001303046"/>
    </source>
</evidence>
<comment type="caution">
    <text evidence="1">The sequence shown here is derived from an EMBL/GenBank/DDBJ whole genome shotgun (WGS) entry which is preliminary data.</text>
</comment>
<keyword evidence="2" id="KW-1185">Reference proteome</keyword>
<reference evidence="1 2" key="1">
    <citation type="submission" date="2023-08" db="EMBL/GenBank/DDBJ databases">
        <title>A Necator americanus chromosomal reference genome.</title>
        <authorList>
            <person name="Ilik V."/>
            <person name="Petrzelkova K.J."/>
            <person name="Pardy F."/>
            <person name="Fuh T."/>
            <person name="Niatou-Singa F.S."/>
            <person name="Gouil Q."/>
            <person name="Baker L."/>
            <person name="Ritchie M.E."/>
            <person name="Jex A.R."/>
            <person name="Gazzola D."/>
            <person name="Li H."/>
            <person name="Toshio Fujiwara R."/>
            <person name="Zhan B."/>
            <person name="Aroian R.V."/>
            <person name="Pafco B."/>
            <person name="Schwarz E.M."/>
        </authorList>
    </citation>
    <scope>NUCLEOTIDE SEQUENCE [LARGE SCALE GENOMIC DNA]</scope>
    <source>
        <strain evidence="1 2">Aroian</strain>
        <tissue evidence="1">Whole animal</tissue>
    </source>
</reference>
<evidence type="ECO:0000313" key="1">
    <source>
        <dbReference type="EMBL" id="KAK6740948.1"/>
    </source>
</evidence>
<sequence>MFGKNAIRPFLPLALYPTACVRPHHHVLNAIRLIMRRPGDRLVQPVLRSLAGSDWKRPPGQKQNLWTEVMKEDLSTLGLDRQFRRDVRCRRISNGEERIDSVQILAEDREGWAELCSKTAHLGEGAGNRVG</sequence>
<gene>
    <name evidence="1" type="primary">Necator_chrIII.g9804</name>
    <name evidence="1" type="ORF">RB195_009039</name>
</gene>
<proteinExistence type="predicted"/>
<accession>A0ABR1CTD4</accession>
<dbReference type="EMBL" id="JAVFWL010000003">
    <property type="protein sequence ID" value="KAK6740948.1"/>
    <property type="molecule type" value="Genomic_DNA"/>
</dbReference>
<organism evidence="1 2">
    <name type="scientific">Necator americanus</name>
    <name type="common">Human hookworm</name>
    <dbReference type="NCBI Taxonomy" id="51031"/>
    <lineage>
        <taxon>Eukaryota</taxon>
        <taxon>Metazoa</taxon>
        <taxon>Ecdysozoa</taxon>
        <taxon>Nematoda</taxon>
        <taxon>Chromadorea</taxon>
        <taxon>Rhabditida</taxon>
        <taxon>Rhabditina</taxon>
        <taxon>Rhabditomorpha</taxon>
        <taxon>Strongyloidea</taxon>
        <taxon>Ancylostomatidae</taxon>
        <taxon>Bunostominae</taxon>
        <taxon>Necator</taxon>
    </lineage>
</organism>